<feature type="compositionally biased region" description="Polar residues" evidence="1">
    <location>
        <begin position="278"/>
        <end position="288"/>
    </location>
</feature>
<feature type="region of interest" description="Disordered" evidence="1">
    <location>
        <begin position="243"/>
        <end position="288"/>
    </location>
</feature>
<organism evidence="2 3">
    <name type="scientific">Leptomonas pyrrhocoris</name>
    <name type="common">Firebug parasite</name>
    <dbReference type="NCBI Taxonomy" id="157538"/>
    <lineage>
        <taxon>Eukaryota</taxon>
        <taxon>Discoba</taxon>
        <taxon>Euglenozoa</taxon>
        <taxon>Kinetoplastea</taxon>
        <taxon>Metakinetoplastina</taxon>
        <taxon>Trypanosomatida</taxon>
        <taxon>Trypanosomatidae</taxon>
        <taxon>Leishmaniinae</taxon>
        <taxon>Leptomonas</taxon>
    </lineage>
</organism>
<dbReference type="OMA" id="RRRWCKA"/>
<accession>A0A0M9FVA9</accession>
<dbReference type="EMBL" id="LGTL01000019">
    <property type="protein sequence ID" value="KPA76687.1"/>
    <property type="molecule type" value="Genomic_DNA"/>
</dbReference>
<feature type="region of interest" description="Disordered" evidence="1">
    <location>
        <begin position="68"/>
        <end position="128"/>
    </location>
</feature>
<dbReference type="RefSeq" id="XP_015655127.1">
    <property type="nucleotide sequence ID" value="XM_015806205.1"/>
</dbReference>
<feature type="compositionally biased region" description="Polar residues" evidence="1">
    <location>
        <begin position="305"/>
        <end position="331"/>
    </location>
</feature>
<comment type="caution">
    <text evidence="2">The sequence shown here is derived from an EMBL/GenBank/DDBJ whole genome shotgun (WGS) entry which is preliminary data.</text>
</comment>
<proteinExistence type="predicted"/>
<dbReference type="AlphaFoldDB" id="A0A0M9FVA9"/>
<keyword evidence="3" id="KW-1185">Reference proteome</keyword>
<evidence type="ECO:0000313" key="2">
    <source>
        <dbReference type="EMBL" id="KPA76687.1"/>
    </source>
</evidence>
<dbReference type="RefSeq" id="XP_015655126.1">
    <property type="nucleotide sequence ID" value="XM_015806204.1"/>
</dbReference>
<dbReference type="OrthoDB" id="278802at2759"/>
<dbReference type="GeneID" id="26907820"/>
<name>A0A0M9FVA9_LEPPY</name>
<evidence type="ECO:0000313" key="3">
    <source>
        <dbReference type="Proteomes" id="UP000037923"/>
    </source>
</evidence>
<sequence>MENPFAGLRPEMRSEHDEIRKGIFSRVLRNLQSAPLAERREWCKAIRATYSAAQAAKLKRAAATVSSNAALPSPAPSPSWTTQPSAPAVGAKRTHSAVEASAPTPAPLVADATREPATGSPSPTTSAAILGVAGGDARDGEKAEEALKEGEEGEESEAVVKECIAAYLRSLLDRVVGVSLENLNVPALRILCTMVGIKTEVRNKIGLYSTLASFYYTECEKLGKRVSRDTVFERQVEQEVAMLKHVSPSSSSRKNGDKRASAQASDAGPVPTTTTTTSSMVRSGNGNSKTLPAAVVVSVTSKRAVSNTAVKAQKKTVSSTQTAPSTSARSHQATKAAKTEEEADVDHYLKYENLSEELEDQPAVTTPENPYYQNQHYHSNNNSAYGDDEGGEVVYQERVFSRPDGRNAAAAAAPSHMAKYAASANEGEWSMLMLERKVASIVQLHDPVTAAIVVKKLSQLGYHEPNAVALVEQILRRFHDRQLIYYDTGIAYLM</sequence>
<dbReference type="Proteomes" id="UP000037923">
    <property type="component" value="Unassembled WGS sequence"/>
</dbReference>
<feature type="region of interest" description="Disordered" evidence="1">
    <location>
        <begin position="305"/>
        <end position="344"/>
    </location>
</feature>
<feature type="compositionally biased region" description="Low complexity" evidence="1">
    <location>
        <begin position="68"/>
        <end position="88"/>
    </location>
</feature>
<gene>
    <name evidence="2" type="ORF">ABB37_07535</name>
</gene>
<protein>
    <submittedName>
        <fullName evidence="2">Uncharacterized protein</fullName>
    </submittedName>
</protein>
<dbReference type="EMBL" id="LGTL01000019">
    <property type="protein sequence ID" value="KPA76688.1"/>
    <property type="molecule type" value="Genomic_DNA"/>
</dbReference>
<dbReference type="VEuPathDB" id="TriTrypDB:LpyrH10_19_0860"/>
<reference evidence="2 3" key="1">
    <citation type="submission" date="2015-07" db="EMBL/GenBank/DDBJ databases">
        <title>High-quality genome of monoxenous trypanosomatid Leptomonas pyrrhocoris.</title>
        <authorList>
            <person name="Flegontov P."/>
            <person name="Butenko A."/>
            <person name="Firsov S."/>
            <person name="Vlcek C."/>
            <person name="Logacheva M.D."/>
            <person name="Field M."/>
            <person name="Filatov D."/>
            <person name="Flegontova O."/>
            <person name="Gerasimov E."/>
            <person name="Jackson A.P."/>
            <person name="Kelly S."/>
            <person name="Opperdoes F."/>
            <person name="O'Reilly A."/>
            <person name="Votypka J."/>
            <person name="Yurchenko V."/>
            <person name="Lukes J."/>
        </authorList>
    </citation>
    <scope>NUCLEOTIDE SEQUENCE [LARGE SCALE GENOMIC DNA]</scope>
    <source>
        <strain evidence="2">H10</strain>
    </source>
</reference>
<evidence type="ECO:0000256" key="1">
    <source>
        <dbReference type="SAM" id="MobiDB-lite"/>
    </source>
</evidence>